<comment type="subcellular location">
    <subcellularLocation>
        <location evidence="1">Periplasm</location>
    </subcellularLocation>
</comment>
<feature type="domain" description="Solute-binding protein family 3/N-terminal" evidence="6">
    <location>
        <begin position="42"/>
        <end position="266"/>
    </location>
</feature>
<reference evidence="7" key="1">
    <citation type="submission" date="2021-03" db="EMBL/GenBank/DDBJ databases">
        <title>Taxonomic study of Clostridium polyendosporum from meadow-gley soil under rice.</title>
        <authorList>
            <person name="Kobayashi H."/>
            <person name="Tanizawa Y."/>
            <person name="Yagura M."/>
        </authorList>
    </citation>
    <scope>NUCLEOTIDE SEQUENCE</scope>
    <source>
        <strain evidence="7">JCM 30710</strain>
    </source>
</reference>
<accession>A0A919S0W0</accession>
<organism evidence="7 8">
    <name type="scientific">Clostridium polyendosporum</name>
    <dbReference type="NCBI Taxonomy" id="69208"/>
    <lineage>
        <taxon>Bacteria</taxon>
        <taxon>Bacillati</taxon>
        <taxon>Bacillota</taxon>
        <taxon>Clostridia</taxon>
        <taxon>Eubacteriales</taxon>
        <taxon>Clostridiaceae</taxon>
        <taxon>Clostridium</taxon>
    </lineage>
</organism>
<keyword evidence="3" id="KW-0813">Transport</keyword>
<comment type="similarity">
    <text evidence="2">Belongs to the bacterial solute-binding protein SsuA/TauA family.</text>
</comment>
<sequence length="340" mass="36604">MKKVTYLLGVILSTVLFTTGCGATKTNNGVAINTDKKPATKSVKIGYVDGGKSFPSDLFGIAAEKGYIDEELKKIGGKLELVPFVGAGPAINEALASKSIDLGSLGDVPAIVAKSSGIDTTLVAGGNLANDAAFIVPVDSSIKSVKELKGKRVGTMKGSYMHRTLVEGLKANGLNINDIQFFNMTAPEAESAIIAKKVDAIVAPNTTEARIVLAKNGKIILGCDKNPEWKGSSATVARTEFAKENPEIIVAIIKGLNKSKKFVDENSEEAKKIWTKNGTSKEAYDFLYPKNEFVYTVEPSSKLGKQLTDVTKFLKENNLIKNDVNVDKWIDKSYYEQSLK</sequence>
<evidence type="ECO:0000256" key="4">
    <source>
        <dbReference type="ARBA" id="ARBA00022729"/>
    </source>
</evidence>
<dbReference type="PROSITE" id="PS51257">
    <property type="entry name" value="PROKAR_LIPOPROTEIN"/>
    <property type="match status" value="1"/>
</dbReference>
<dbReference type="InterPro" id="IPR001638">
    <property type="entry name" value="Solute-binding_3/MltF_N"/>
</dbReference>
<feature type="chain" id="PRO_5038570152" evidence="5">
    <location>
        <begin position="23"/>
        <end position="340"/>
    </location>
</feature>
<evidence type="ECO:0000256" key="5">
    <source>
        <dbReference type="SAM" id="SignalP"/>
    </source>
</evidence>
<dbReference type="GO" id="GO:0042597">
    <property type="term" value="C:periplasmic space"/>
    <property type="evidence" value="ECO:0007669"/>
    <property type="project" value="UniProtKB-SubCell"/>
</dbReference>
<dbReference type="SMART" id="SM00062">
    <property type="entry name" value="PBPb"/>
    <property type="match status" value="1"/>
</dbReference>
<protein>
    <submittedName>
        <fullName evidence="7">Sulfonate ABC transporter substrate-binding protein</fullName>
    </submittedName>
</protein>
<dbReference type="EMBL" id="BOPZ01000022">
    <property type="protein sequence ID" value="GIM29767.1"/>
    <property type="molecule type" value="Genomic_DNA"/>
</dbReference>
<dbReference type="InterPro" id="IPR010067">
    <property type="entry name" value="ABC_SsuA_sub-bd"/>
</dbReference>
<dbReference type="InterPro" id="IPR015168">
    <property type="entry name" value="SsuA/THI5"/>
</dbReference>
<dbReference type="AlphaFoldDB" id="A0A919S0W0"/>
<evidence type="ECO:0000256" key="2">
    <source>
        <dbReference type="ARBA" id="ARBA00010742"/>
    </source>
</evidence>
<evidence type="ECO:0000313" key="7">
    <source>
        <dbReference type="EMBL" id="GIM29767.1"/>
    </source>
</evidence>
<dbReference type="Pfam" id="PF09084">
    <property type="entry name" value="NMT1"/>
    <property type="match status" value="1"/>
</dbReference>
<dbReference type="GO" id="GO:0042626">
    <property type="term" value="F:ATPase-coupled transmembrane transporter activity"/>
    <property type="evidence" value="ECO:0007669"/>
    <property type="project" value="InterPro"/>
</dbReference>
<dbReference type="RefSeq" id="WP_212904455.1">
    <property type="nucleotide sequence ID" value="NZ_BOPZ01000022.1"/>
</dbReference>
<evidence type="ECO:0000313" key="8">
    <source>
        <dbReference type="Proteomes" id="UP000679179"/>
    </source>
</evidence>
<feature type="signal peptide" evidence="5">
    <location>
        <begin position="1"/>
        <end position="22"/>
    </location>
</feature>
<dbReference type="SUPFAM" id="SSF53850">
    <property type="entry name" value="Periplasmic binding protein-like II"/>
    <property type="match status" value="1"/>
</dbReference>
<dbReference type="NCBIfam" id="TIGR01728">
    <property type="entry name" value="SsuA_fam"/>
    <property type="match status" value="1"/>
</dbReference>
<proteinExistence type="inferred from homology"/>
<dbReference type="Gene3D" id="3.40.190.10">
    <property type="entry name" value="Periplasmic binding protein-like II"/>
    <property type="match status" value="2"/>
</dbReference>
<dbReference type="Proteomes" id="UP000679179">
    <property type="component" value="Unassembled WGS sequence"/>
</dbReference>
<evidence type="ECO:0000256" key="3">
    <source>
        <dbReference type="ARBA" id="ARBA00022448"/>
    </source>
</evidence>
<comment type="caution">
    <text evidence="7">The sequence shown here is derived from an EMBL/GenBank/DDBJ whole genome shotgun (WGS) entry which is preliminary data.</text>
</comment>
<name>A0A919S0W0_9CLOT</name>
<keyword evidence="8" id="KW-1185">Reference proteome</keyword>
<dbReference type="PANTHER" id="PTHR30024">
    <property type="entry name" value="ALIPHATIC SULFONATES-BINDING PROTEIN-RELATED"/>
    <property type="match status" value="1"/>
</dbReference>
<evidence type="ECO:0000259" key="6">
    <source>
        <dbReference type="SMART" id="SM00062"/>
    </source>
</evidence>
<dbReference type="GO" id="GO:0016020">
    <property type="term" value="C:membrane"/>
    <property type="evidence" value="ECO:0007669"/>
    <property type="project" value="InterPro"/>
</dbReference>
<gene>
    <name evidence="7" type="primary">ssuA_1</name>
    <name evidence="7" type="ORF">CPJCM30710_24330</name>
</gene>
<keyword evidence="4 5" id="KW-0732">Signal</keyword>
<evidence type="ECO:0000256" key="1">
    <source>
        <dbReference type="ARBA" id="ARBA00004418"/>
    </source>
</evidence>